<keyword evidence="3 4" id="KW-0378">Hydrolase</keyword>
<evidence type="ECO:0000256" key="2">
    <source>
        <dbReference type="ARBA" id="ARBA00022729"/>
    </source>
</evidence>
<dbReference type="InterPro" id="IPR033453">
    <property type="entry name" value="Glyco_hydro_30_TIM-barrel"/>
</dbReference>
<sequence length="472" mass="51033">MTVRLPLCAAAVLFFLPLVSSAQTVRSVVTTADLSRAMAPEPDLVFAPASGASSLTIAVDDTQRFQIMDGFGASMTDGSAWLLHGLSPASRQQVMTRLFDPNKGIGLSFLRLPIGSTDLSRDHYSYDDLPAGQQDPKLQHFSVRHDEAYIFPIMREALKLNPAITVMATPWSPPAWMKTHPTMNGGAIRPDAEPVFAQYLTRSVQAFQHAGIPVRFLSIQNEPLYETKDYPGTLLQASQAKRIIGSYLGPDLRRAGLSTRILAYDHNWDHPEYPLEVLEDPSAAPFMAGSALHCYGGSADAQTAIHDRHPEKGIWMTECSGGTWNTESALLTTAHLLIDSTRNWAKAVVLWGVALDPAHNPHAGGCGTCRPLVTVAPTAVTYNGDFYVLGHASQFVPPGSTRIASNSPGRTSLETVAFESPTGTIALIVLNNQPQPAAFAVTWHGRAFHATLQPGALATYTWPTGPASTREE</sequence>
<dbReference type="AlphaFoldDB" id="A0A1I6LDJ2"/>
<dbReference type="Pfam" id="PF17189">
    <property type="entry name" value="Glyco_hydro_30C"/>
    <property type="match status" value="1"/>
</dbReference>
<dbReference type="PANTHER" id="PTHR11069:SF23">
    <property type="entry name" value="LYSOSOMAL ACID GLUCOSYLCERAMIDASE"/>
    <property type="match status" value="1"/>
</dbReference>
<dbReference type="PANTHER" id="PTHR11069">
    <property type="entry name" value="GLUCOSYLCERAMIDASE"/>
    <property type="match status" value="1"/>
</dbReference>
<keyword evidence="9" id="KW-1185">Reference proteome</keyword>
<dbReference type="InterPro" id="IPR013780">
    <property type="entry name" value="Glyco_hydro_b"/>
</dbReference>
<feature type="domain" description="Glycosyl hydrolase family 30 beta sandwich" evidence="7">
    <location>
        <begin position="399"/>
        <end position="460"/>
    </location>
</feature>
<dbReference type="InterPro" id="IPR017853">
    <property type="entry name" value="GH"/>
</dbReference>
<dbReference type="Proteomes" id="UP000199024">
    <property type="component" value="Unassembled WGS sequence"/>
</dbReference>
<accession>A0A1I6LDJ2</accession>
<dbReference type="GO" id="GO:0006680">
    <property type="term" value="P:glucosylceramide catabolic process"/>
    <property type="evidence" value="ECO:0007669"/>
    <property type="project" value="TreeGrafter"/>
</dbReference>
<gene>
    <name evidence="8" type="ORF">SAMN05421771_0563</name>
</gene>
<evidence type="ECO:0000259" key="6">
    <source>
        <dbReference type="Pfam" id="PF02055"/>
    </source>
</evidence>
<protein>
    <submittedName>
        <fullName evidence="8">Glucosylceramidase</fullName>
    </submittedName>
</protein>
<comment type="similarity">
    <text evidence="1 4">Belongs to the glycosyl hydrolase 30 family.</text>
</comment>
<evidence type="ECO:0000256" key="3">
    <source>
        <dbReference type="ARBA" id="ARBA00022801"/>
    </source>
</evidence>
<evidence type="ECO:0000256" key="4">
    <source>
        <dbReference type="RuleBase" id="RU361188"/>
    </source>
</evidence>
<evidence type="ECO:0000256" key="5">
    <source>
        <dbReference type="SAM" id="SignalP"/>
    </source>
</evidence>
<evidence type="ECO:0000313" key="9">
    <source>
        <dbReference type="Proteomes" id="UP000199024"/>
    </source>
</evidence>
<feature type="signal peptide" evidence="5">
    <location>
        <begin position="1"/>
        <end position="22"/>
    </location>
</feature>
<evidence type="ECO:0000256" key="1">
    <source>
        <dbReference type="ARBA" id="ARBA00005382"/>
    </source>
</evidence>
<proteinExistence type="inferred from homology"/>
<dbReference type="STRING" id="474950.SAMN05421771_0563"/>
<dbReference type="OrthoDB" id="9806701at2"/>
<evidence type="ECO:0000259" key="7">
    <source>
        <dbReference type="Pfam" id="PF17189"/>
    </source>
</evidence>
<evidence type="ECO:0000313" key="8">
    <source>
        <dbReference type="EMBL" id="SFS01300.1"/>
    </source>
</evidence>
<organism evidence="8 9">
    <name type="scientific">Granulicella pectinivorans</name>
    <dbReference type="NCBI Taxonomy" id="474950"/>
    <lineage>
        <taxon>Bacteria</taxon>
        <taxon>Pseudomonadati</taxon>
        <taxon>Acidobacteriota</taxon>
        <taxon>Terriglobia</taxon>
        <taxon>Terriglobales</taxon>
        <taxon>Acidobacteriaceae</taxon>
        <taxon>Granulicella</taxon>
    </lineage>
</organism>
<name>A0A1I6LDJ2_9BACT</name>
<dbReference type="Gene3D" id="2.60.40.1180">
    <property type="entry name" value="Golgi alpha-mannosidase II"/>
    <property type="match status" value="1"/>
</dbReference>
<keyword evidence="2 5" id="KW-0732">Signal</keyword>
<dbReference type="GO" id="GO:0004348">
    <property type="term" value="F:glucosylceramidase activity"/>
    <property type="evidence" value="ECO:0007669"/>
    <property type="project" value="InterPro"/>
</dbReference>
<dbReference type="InterPro" id="IPR033452">
    <property type="entry name" value="GH30_C"/>
</dbReference>
<dbReference type="RefSeq" id="WP_089836415.1">
    <property type="nucleotide sequence ID" value="NZ_FOZL01000001.1"/>
</dbReference>
<dbReference type="InterPro" id="IPR001139">
    <property type="entry name" value="Glyco_hydro_30"/>
</dbReference>
<dbReference type="SUPFAM" id="SSF51445">
    <property type="entry name" value="(Trans)glycosidases"/>
    <property type="match status" value="1"/>
</dbReference>
<dbReference type="GO" id="GO:0016020">
    <property type="term" value="C:membrane"/>
    <property type="evidence" value="ECO:0007669"/>
    <property type="project" value="GOC"/>
</dbReference>
<keyword evidence="4" id="KW-0326">Glycosidase</keyword>
<feature type="domain" description="Glycosyl hydrolase family 30 TIM-barrel" evidence="6">
    <location>
        <begin position="69"/>
        <end position="396"/>
    </location>
</feature>
<dbReference type="Gene3D" id="3.20.20.80">
    <property type="entry name" value="Glycosidases"/>
    <property type="match status" value="1"/>
</dbReference>
<feature type="chain" id="PRO_5011711201" evidence="5">
    <location>
        <begin position="23"/>
        <end position="472"/>
    </location>
</feature>
<dbReference type="EMBL" id="FOZL01000001">
    <property type="protein sequence ID" value="SFS01300.1"/>
    <property type="molecule type" value="Genomic_DNA"/>
</dbReference>
<dbReference type="PRINTS" id="PR00843">
    <property type="entry name" value="GLHYDRLASE30"/>
</dbReference>
<dbReference type="Pfam" id="PF02055">
    <property type="entry name" value="Glyco_hydro_30"/>
    <property type="match status" value="1"/>
</dbReference>
<reference evidence="8 9" key="1">
    <citation type="submission" date="2016-10" db="EMBL/GenBank/DDBJ databases">
        <authorList>
            <person name="de Groot N.N."/>
        </authorList>
    </citation>
    <scope>NUCLEOTIDE SEQUENCE [LARGE SCALE GENOMIC DNA]</scope>
    <source>
        <strain evidence="8 9">DSM 21001</strain>
    </source>
</reference>